<dbReference type="InterPro" id="IPR036366">
    <property type="entry name" value="PGBDSf"/>
</dbReference>
<keyword evidence="4" id="KW-1185">Reference proteome</keyword>
<dbReference type="AlphaFoldDB" id="A0A327KB81"/>
<dbReference type="EMBL" id="NPEX01000582">
    <property type="protein sequence ID" value="RAI34953.1"/>
    <property type="molecule type" value="Genomic_DNA"/>
</dbReference>
<evidence type="ECO:0000259" key="2">
    <source>
        <dbReference type="Pfam" id="PF01471"/>
    </source>
</evidence>
<evidence type="ECO:0000256" key="1">
    <source>
        <dbReference type="SAM" id="MobiDB-lite"/>
    </source>
</evidence>
<dbReference type="Gene3D" id="1.10.101.10">
    <property type="entry name" value="PGBD-like superfamily/PGBD"/>
    <property type="match status" value="1"/>
</dbReference>
<evidence type="ECO:0000313" key="3">
    <source>
        <dbReference type="EMBL" id="RAI34953.1"/>
    </source>
</evidence>
<dbReference type="OrthoDB" id="9816507at2"/>
<evidence type="ECO:0000313" key="4">
    <source>
        <dbReference type="Proteomes" id="UP000249130"/>
    </source>
</evidence>
<comment type="caution">
    <text evidence="3">The sequence shown here is derived from an EMBL/GenBank/DDBJ whole genome shotgun (WGS) entry which is preliminary data.</text>
</comment>
<organism evidence="3 4">
    <name type="scientific">Rhodoplanes roseus</name>
    <dbReference type="NCBI Taxonomy" id="29409"/>
    <lineage>
        <taxon>Bacteria</taxon>
        <taxon>Pseudomonadati</taxon>
        <taxon>Pseudomonadota</taxon>
        <taxon>Alphaproteobacteria</taxon>
        <taxon>Hyphomicrobiales</taxon>
        <taxon>Nitrobacteraceae</taxon>
        <taxon>Rhodoplanes</taxon>
    </lineage>
</organism>
<dbReference type="Proteomes" id="UP000249130">
    <property type="component" value="Unassembled WGS sequence"/>
</dbReference>
<dbReference type="SUPFAM" id="SSF47090">
    <property type="entry name" value="PGBD-like"/>
    <property type="match status" value="1"/>
</dbReference>
<gene>
    <name evidence="3" type="ORF">CH341_31155</name>
</gene>
<dbReference type="InterPro" id="IPR036365">
    <property type="entry name" value="PGBD-like_sf"/>
</dbReference>
<dbReference type="Pfam" id="PF01471">
    <property type="entry name" value="PG_binding_1"/>
    <property type="match status" value="1"/>
</dbReference>
<feature type="domain" description="Peptidoglycan binding-like" evidence="2">
    <location>
        <begin position="124"/>
        <end position="174"/>
    </location>
</feature>
<accession>A0A327KB81</accession>
<proteinExistence type="predicted"/>
<protein>
    <recommendedName>
        <fullName evidence="2">Peptidoglycan binding-like domain-containing protein</fullName>
    </recommendedName>
</protein>
<reference evidence="3 4" key="1">
    <citation type="submission" date="2017-07" db="EMBL/GenBank/DDBJ databases">
        <title>Draft Genome Sequences of Select Purple Nonsulfur Bacteria.</title>
        <authorList>
            <person name="Lasarre B."/>
            <person name="Mckinlay J.B."/>
        </authorList>
    </citation>
    <scope>NUCLEOTIDE SEQUENCE [LARGE SCALE GENOMIC DNA]</scope>
    <source>
        <strain evidence="3 4">DSM 5909</strain>
    </source>
</reference>
<dbReference type="InterPro" id="IPR002477">
    <property type="entry name" value="Peptidoglycan-bd-like"/>
</dbReference>
<feature type="region of interest" description="Disordered" evidence="1">
    <location>
        <begin position="90"/>
        <end position="124"/>
    </location>
</feature>
<name>A0A327KB81_9BRAD</name>
<sequence>MREFEQAQGLAPTGEPTDALLKAVTRAPVKPKAAAAPRPDPIAGLIGGGAAANPPHPPLPVVQAKATTGASASTVPASLPAHPVAPVKSAALAPPTAPAPPSTIQPKPVATVPAPTPAPAAGSSQIKGVQRALADYGYGQVRPTGVHDKATHDAIAAFEEARRMPVTGQVSDRLVRELVMLTGRPIE</sequence>